<dbReference type="InterPro" id="IPR009057">
    <property type="entry name" value="Homeodomain-like_sf"/>
</dbReference>
<dbReference type="GO" id="GO:0000976">
    <property type="term" value="F:transcription cis-regulatory region binding"/>
    <property type="evidence" value="ECO:0007669"/>
    <property type="project" value="TreeGrafter"/>
</dbReference>
<dbReference type="EMBL" id="HE796683">
    <property type="protein sequence ID" value="CCG98150.1"/>
    <property type="molecule type" value="Genomic_DNA"/>
</dbReference>
<evidence type="ECO:0000259" key="6">
    <source>
        <dbReference type="PROSITE" id="PS50977"/>
    </source>
</evidence>
<dbReference type="Pfam" id="PF00440">
    <property type="entry name" value="TetR_N"/>
    <property type="match status" value="1"/>
</dbReference>
<evidence type="ECO:0000256" key="4">
    <source>
        <dbReference type="ARBA" id="ARBA00023163"/>
    </source>
</evidence>
<dbReference type="InterPro" id="IPR001647">
    <property type="entry name" value="HTH_TetR"/>
</dbReference>
<feature type="DNA-binding region" description="H-T-H motif" evidence="5">
    <location>
        <begin position="46"/>
        <end position="65"/>
    </location>
</feature>
<organism evidence="7 8">
    <name type="scientific">Fibrella aestuarina BUZ 2</name>
    <dbReference type="NCBI Taxonomy" id="1166018"/>
    <lineage>
        <taxon>Bacteria</taxon>
        <taxon>Pseudomonadati</taxon>
        <taxon>Bacteroidota</taxon>
        <taxon>Cytophagia</taxon>
        <taxon>Cytophagales</taxon>
        <taxon>Spirosomataceae</taxon>
        <taxon>Fibrella</taxon>
    </lineage>
</organism>
<dbReference type="InterPro" id="IPR050109">
    <property type="entry name" value="HTH-type_TetR-like_transc_reg"/>
</dbReference>
<dbReference type="AlphaFoldDB" id="I0K1Z7"/>
<dbReference type="eggNOG" id="COG1309">
    <property type="taxonomic scope" value="Bacteria"/>
</dbReference>
<name>I0K1Z7_9BACT</name>
<proteinExistence type="predicted"/>
<keyword evidence="1" id="KW-0678">Repressor</keyword>
<reference evidence="7 8" key="1">
    <citation type="journal article" date="2012" name="J. Bacteriol.">
        <title>Genome Sequence of Fibrella aestuarina BUZ 2T, a Filamentous Marine Bacterium.</title>
        <authorList>
            <person name="Filippini M."/>
            <person name="Qi W."/>
            <person name="Blom J."/>
            <person name="Goesmann A."/>
            <person name="Smits T.H."/>
            <person name="Bagheri H.C."/>
        </authorList>
    </citation>
    <scope>NUCLEOTIDE SEQUENCE [LARGE SCALE GENOMIC DNA]</scope>
    <source>
        <strain evidence="8">BUZ 2T</strain>
    </source>
</reference>
<evidence type="ECO:0000256" key="3">
    <source>
        <dbReference type="ARBA" id="ARBA00023125"/>
    </source>
</evidence>
<keyword evidence="2" id="KW-0805">Transcription regulation</keyword>
<feature type="domain" description="HTH tetR-type" evidence="6">
    <location>
        <begin position="23"/>
        <end position="83"/>
    </location>
</feature>
<dbReference type="Proteomes" id="UP000011058">
    <property type="component" value="Chromosome"/>
</dbReference>
<dbReference type="RefSeq" id="WP_015329250.1">
    <property type="nucleotide sequence ID" value="NC_020054.1"/>
</dbReference>
<dbReference type="PANTHER" id="PTHR30055">
    <property type="entry name" value="HTH-TYPE TRANSCRIPTIONAL REGULATOR RUTR"/>
    <property type="match status" value="1"/>
</dbReference>
<protein>
    <submittedName>
        <fullName evidence="7">Transcriptional regulator, TetR family</fullName>
    </submittedName>
</protein>
<keyword evidence="4" id="KW-0804">Transcription</keyword>
<sequence>MTAVAPGTFAKLRSHLVVLAVYPLMKEQIIAGARQLFNHYGVKTVRLEDVTHQLGISKKTLYQYFENKEELVRQMLDAQLGESLHEASAIQQQAANAIVGALQIWDRLIHYKQTVNPSLFLDIERHYPAAWALFQEGKRAYINTILVANLQAGIEQGLYRPDLNLTVLAWLWAEQSQCDVPSKGDEQVIKHLFIRGLLTQEGLRVYEGYVPPAPHPNPSP</sequence>
<accession>I0K1Z7</accession>
<dbReference type="PANTHER" id="PTHR30055:SF175">
    <property type="entry name" value="HTH-TYPE TRANSCRIPTIONAL REPRESSOR KSTR2"/>
    <property type="match status" value="1"/>
</dbReference>
<dbReference type="PRINTS" id="PR00455">
    <property type="entry name" value="HTHTETR"/>
</dbReference>
<evidence type="ECO:0000256" key="2">
    <source>
        <dbReference type="ARBA" id="ARBA00023015"/>
    </source>
</evidence>
<dbReference type="PROSITE" id="PS50977">
    <property type="entry name" value="HTH_TETR_2"/>
    <property type="match status" value="1"/>
</dbReference>
<keyword evidence="8" id="KW-1185">Reference proteome</keyword>
<dbReference type="STRING" id="1166018.FAES_0136"/>
<evidence type="ECO:0000313" key="7">
    <source>
        <dbReference type="EMBL" id="CCG98150.1"/>
    </source>
</evidence>
<dbReference type="KEGG" id="fae:FAES_0136"/>
<dbReference type="SUPFAM" id="SSF46689">
    <property type="entry name" value="Homeodomain-like"/>
    <property type="match status" value="1"/>
</dbReference>
<evidence type="ECO:0000256" key="5">
    <source>
        <dbReference type="PROSITE-ProRule" id="PRU00335"/>
    </source>
</evidence>
<dbReference type="GO" id="GO:0003700">
    <property type="term" value="F:DNA-binding transcription factor activity"/>
    <property type="evidence" value="ECO:0007669"/>
    <property type="project" value="TreeGrafter"/>
</dbReference>
<evidence type="ECO:0000256" key="1">
    <source>
        <dbReference type="ARBA" id="ARBA00022491"/>
    </source>
</evidence>
<dbReference type="HOGENOM" id="CLU_069356_30_0_10"/>
<gene>
    <name evidence="7" type="ORF">FAES_0136</name>
</gene>
<keyword evidence="3 5" id="KW-0238">DNA-binding</keyword>
<evidence type="ECO:0000313" key="8">
    <source>
        <dbReference type="Proteomes" id="UP000011058"/>
    </source>
</evidence>
<dbReference type="Gene3D" id="1.10.357.10">
    <property type="entry name" value="Tetracycline Repressor, domain 2"/>
    <property type="match status" value="1"/>
</dbReference>